<sequence>MATSLLNLEEDLTCSICLCPFDGPVSLTCGHSFCQRCLEAAWRGVEPVSCPHCRTLYTVRPELKRNTVLSAVVETLRAASDATVPPEERAREVPMPKLEPEPKPVLCDTCMEAKAESTCMTCAASFCVEHVRPHRENPVFRAHRLVEPPLADLHHRLCTEHAKLLEFFCVQHERAMCSGCLQEQHRGCDFCTVEEQRVKKQSEMKDKLGTLDGKIEKNQLVISQMREQQAKLKDVAAVRKRALEQEYQQVRDLLQRDESEAMKALEKDLEGGQSKLGSLMKKFSQNIEKMNGTKDEIGRLLTQSDSMDFLQASVDLPSVVSFDPYAPRINLDSKAVIAHHACIVGLKEQVSRILSQPVETRQSNLKQGANLPNPREAFFPHSEEARPNSPPRAKGAPGAGKRNPQPKGERKDNKGEKKDSKGEKKDKGDKKDNKDHKERREHKGDRSHMFPNAGAGFGGLPASFSSMDNRPVFSKAVTDLGISKFPNAGTGFSFFSMENSPSHPPKAVPDLAPVDISSAAKRSDLLKYATILMFDQRTAHRRVALSDNNTKASVSDEPSAYPEVPPRFTVCSQVLCSKGFSQGRHYWEVKMSSNNFCGIGLAYGSIDRKGPSSRLGRNAQSWCVEWFNVKLSAWHNSSETVLSNPNPSRVGVLLDCDEGCATFYNVTDRAYPFHMFVFPFSEPVYPAFWIFSSGSSITLCKLNN</sequence>
<evidence type="ECO:0000256" key="1">
    <source>
        <dbReference type="ARBA" id="ARBA00000900"/>
    </source>
</evidence>
<evidence type="ECO:0000256" key="4">
    <source>
        <dbReference type="ARBA" id="ARBA00004906"/>
    </source>
</evidence>
<comment type="catalytic activity">
    <reaction evidence="1">
        <text>S-ubiquitinyl-[E2 ubiquitin-conjugating enzyme]-L-cysteine + [acceptor protein]-L-lysine = [E2 ubiquitin-conjugating enzyme]-L-cysteine + N(6)-ubiquitinyl-[acceptor protein]-L-lysine.</text>
        <dbReference type="EC" id="2.3.2.27"/>
    </reaction>
</comment>
<dbReference type="GO" id="GO:0008270">
    <property type="term" value="F:zinc ion binding"/>
    <property type="evidence" value="ECO:0007669"/>
    <property type="project" value="UniProtKB-KW"/>
</dbReference>
<evidence type="ECO:0000256" key="18">
    <source>
        <dbReference type="SAM" id="Coils"/>
    </source>
</evidence>
<feature type="compositionally biased region" description="Basic and acidic residues" evidence="19">
    <location>
        <begin position="407"/>
        <end position="448"/>
    </location>
</feature>
<dbReference type="SUPFAM" id="SSF49899">
    <property type="entry name" value="Concanavalin A-like lectins/glucanases"/>
    <property type="match status" value="1"/>
</dbReference>
<evidence type="ECO:0000313" key="22">
    <source>
        <dbReference type="EMBL" id="KAG9277412.1"/>
    </source>
</evidence>
<dbReference type="PANTHER" id="PTHR25465:SF77">
    <property type="entry name" value="E3 UBIQUITIN_ISG15 LIGASE TRIM25"/>
    <property type="match status" value="1"/>
</dbReference>
<evidence type="ECO:0000256" key="9">
    <source>
        <dbReference type="ARBA" id="ARBA00022679"/>
    </source>
</evidence>
<keyword evidence="12" id="KW-0833">Ubl conjugation pathway</keyword>
<comment type="subcellular location">
    <subcellularLocation>
        <location evidence="3">Cytoplasm</location>
    </subcellularLocation>
    <subcellularLocation>
        <location evidence="2">Nucleus</location>
    </subcellularLocation>
</comment>
<gene>
    <name evidence="22" type="primary">TRIM25</name>
    <name evidence="22" type="ORF">AMEX_G7418</name>
</gene>
<dbReference type="GO" id="GO:0061630">
    <property type="term" value="F:ubiquitin protein ligase activity"/>
    <property type="evidence" value="ECO:0007669"/>
    <property type="project" value="UniProtKB-EC"/>
</dbReference>
<evidence type="ECO:0000256" key="5">
    <source>
        <dbReference type="ARBA" id="ARBA00012483"/>
    </source>
</evidence>
<feature type="coiled-coil region" evidence="18">
    <location>
        <begin position="225"/>
        <end position="260"/>
    </location>
</feature>
<feature type="region of interest" description="Disordered" evidence="19">
    <location>
        <begin position="361"/>
        <end position="454"/>
    </location>
</feature>
<dbReference type="InterPro" id="IPR051051">
    <property type="entry name" value="E3_ubiq-ligase_TRIM/RNF"/>
</dbReference>
<feature type="domain" description="B30.2/SPRY" evidence="21">
    <location>
        <begin position="512"/>
        <end position="704"/>
    </location>
</feature>
<dbReference type="EMBL" id="JAICCE010000005">
    <property type="protein sequence ID" value="KAG9277412.1"/>
    <property type="molecule type" value="Genomic_DNA"/>
</dbReference>
<dbReference type="InterPro" id="IPR006574">
    <property type="entry name" value="PRY"/>
</dbReference>
<dbReference type="Gene3D" id="3.30.40.10">
    <property type="entry name" value="Zinc/RING finger domain, C3HC4 (zinc finger)"/>
    <property type="match status" value="1"/>
</dbReference>
<dbReference type="PANTHER" id="PTHR25465">
    <property type="entry name" value="B-BOX DOMAIN CONTAINING"/>
    <property type="match status" value="1"/>
</dbReference>
<dbReference type="InterPro" id="IPR013320">
    <property type="entry name" value="ConA-like_dom_sf"/>
</dbReference>
<dbReference type="AlphaFoldDB" id="A0A8T2M640"/>
<keyword evidence="13" id="KW-0862">Zinc</keyword>
<proteinExistence type="predicted"/>
<dbReference type="Gene3D" id="3.30.160.60">
    <property type="entry name" value="Classic Zinc Finger"/>
    <property type="match status" value="1"/>
</dbReference>
<feature type="domain" description="RING-type" evidence="20">
    <location>
        <begin position="14"/>
        <end position="54"/>
    </location>
</feature>
<dbReference type="InterPro" id="IPR001870">
    <property type="entry name" value="B30.2/SPRY"/>
</dbReference>
<dbReference type="Pfam" id="PF13765">
    <property type="entry name" value="PRY"/>
    <property type="match status" value="1"/>
</dbReference>
<protein>
    <recommendedName>
        <fullName evidence="5">RING-type E3 ubiquitin transferase</fullName>
        <ecNumber evidence="5">2.3.2.27</ecNumber>
    </recommendedName>
</protein>
<dbReference type="GO" id="GO:0005737">
    <property type="term" value="C:cytoplasm"/>
    <property type="evidence" value="ECO:0007669"/>
    <property type="project" value="UniProtKB-SubCell"/>
</dbReference>
<dbReference type="SUPFAM" id="SSF57845">
    <property type="entry name" value="B-box zinc-binding domain"/>
    <property type="match status" value="1"/>
</dbReference>
<dbReference type="Gene3D" id="2.60.120.920">
    <property type="match status" value="1"/>
</dbReference>
<dbReference type="GO" id="GO:0005634">
    <property type="term" value="C:nucleus"/>
    <property type="evidence" value="ECO:0007669"/>
    <property type="project" value="UniProtKB-SubCell"/>
</dbReference>
<dbReference type="GO" id="GO:0045087">
    <property type="term" value="P:innate immune response"/>
    <property type="evidence" value="ECO:0007669"/>
    <property type="project" value="UniProtKB-KW"/>
</dbReference>
<reference evidence="22 23" key="1">
    <citation type="submission" date="2021-07" db="EMBL/GenBank/DDBJ databases">
        <authorList>
            <person name="Imarazene B."/>
            <person name="Zahm M."/>
            <person name="Klopp C."/>
            <person name="Cabau C."/>
            <person name="Beille S."/>
            <person name="Jouanno E."/>
            <person name="Castinel A."/>
            <person name="Lluch J."/>
            <person name="Gil L."/>
            <person name="Kuchtly C."/>
            <person name="Lopez Roques C."/>
            <person name="Donnadieu C."/>
            <person name="Parrinello H."/>
            <person name="Journot L."/>
            <person name="Du K."/>
            <person name="Schartl M."/>
            <person name="Retaux S."/>
            <person name="Guiguen Y."/>
        </authorList>
    </citation>
    <scope>NUCLEOTIDE SEQUENCE [LARGE SCALE GENOMIC DNA]</scope>
    <source>
        <strain evidence="22">Pach_M1</strain>
        <tissue evidence="22">Testis</tissue>
    </source>
</reference>
<comment type="caution">
    <text evidence="22">The sequence shown here is derived from an EMBL/GenBank/DDBJ whole genome shotgun (WGS) entry which is preliminary data.</text>
</comment>
<dbReference type="InterPro" id="IPR001841">
    <property type="entry name" value="Znf_RING"/>
</dbReference>
<dbReference type="SUPFAM" id="SSF57850">
    <property type="entry name" value="RING/U-box"/>
    <property type="match status" value="1"/>
</dbReference>
<dbReference type="FunFam" id="2.60.120.920:FF:000045">
    <property type="entry name" value="E3 ubiquitin/ISG15 ligase TRIM25"/>
    <property type="match status" value="1"/>
</dbReference>
<keyword evidence="15 18" id="KW-0175">Coiled coil</keyword>
<keyword evidence="10" id="KW-0479">Metal-binding</keyword>
<keyword evidence="8" id="KW-0399">Innate immunity</keyword>
<evidence type="ECO:0000256" key="10">
    <source>
        <dbReference type="ARBA" id="ARBA00022723"/>
    </source>
</evidence>
<keyword evidence="14" id="KW-0391">Immunity</keyword>
<keyword evidence="9" id="KW-0808">Transferase</keyword>
<dbReference type="CDD" id="cd19776">
    <property type="entry name" value="Bbox2_TRIM25_C-IV"/>
    <property type="match status" value="1"/>
</dbReference>
<evidence type="ECO:0000256" key="11">
    <source>
        <dbReference type="ARBA" id="ARBA00022771"/>
    </source>
</evidence>
<dbReference type="PRINTS" id="PR01407">
    <property type="entry name" value="BUTYPHLNCDUF"/>
</dbReference>
<keyword evidence="16" id="KW-0539">Nucleus</keyword>
<dbReference type="InterPro" id="IPR017907">
    <property type="entry name" value="Znf_RING_CS"/>
</dbReference>
<dbReference type="InterPro" id="IPR003877">
    <property type="entry name" value="SPRY_dom"/>
</dbReference>
<keyword evidence="6" id="KW-0963">Cytoplasm</keyword>
<evidence type="ECO:0000256" key="19">
    <source>
        <dbReference type="SAM" id="MobiDB-lite"/>
    </source>
</evidence>
<dbReference type="SMART" id="SM00449">
    <property type="entry name" value="SPRY"/>
    <property type="match status" value="1"/>
</dbReference>
<evidence type="ECO:0000256" key="3">
    <source>
        <dbReference type="ARBA" id="ARBA00004496"/>
    </source>
</evidence>
<evidence type="ECO:0000256" key="8">
    <source>
        <dbReference type="ARBA" id="ARBA00022588"/>
    </source>
</evidence>
<keyword evidence="22" id="KW-0436">Ligase</keyword>
<evidence type="ECO:0000256" key="2">
    <source>
        <dbReference type="ARBA" id="ARBA00004123"/>
    </source>
</evidence>
<keyword evidence="11 17" id="KW-0863">Zinc-finger</keyword>
<name>A0A8T2M640_ASTMX</name>
<evidence type="ECO:0000256" key="14">
    <source>
        <dbReference type="ARBA" id="ARBA00022859"/>
    </source>
</evidence>
<dbReference type="Pfam" id="PF00622">
    <property type="entry name" value="SPRY"/>
    <property type="match status" value="1"/>
</dbReference>
<dbReference type="Pfam" id="PF13445">
    <property type="entry name" value="zf-RING_UBOX"/>
    <property type="match status" value="1"/>
</dbReference>
<evidence type="ECO:0000259" key="20">
    <source>
        <dbReference type="PROSITE" id="PS50089"/>
    </source>
</evidence>
<dbReference type="InterPro" id="IPR058030">
    <property type="entry name" value="TRIM8/14/16/25/29/45/65_CC"/>
</dbReference>
<organism evidence="22 23">
    <name type="scientific">Astyanax mexicanus</name>
    <name type="common">Blind cave fish</name>
    <name type="synonym">Astyanax fasciatus mexicanus</name>
    <dbReference type="NCBI Taxonomy" id="7994"/>
    <lineage>
        <taxon>Eukaryota</taxon>
        <taxon>Metazoa</taxon>
        <taxon>Chordata</taxon>
        <taxon>Craniata</taxon>
        <taxon>Vertebrata</taxon>
        <taxon>Euteleostomi</taxon>
        <taxon>Actinopterygii</taxon>
        <taxon>Neopterygii</taxon>
        <taxon>Teleostei</taxon>
        <taxon>Ostariophysi</taxon>
        <taxon>Characiformes</taxon>
        <taxon>Characoidei</taxon>
        <taxon>Acestrorhamphidae</taxon>
        <taxon>Acestrorhamphinae</taxon>
        <taxon>Astyanax</taxon>
    </lineage>
</organism>
<evidence type="ECO:0000256" key="15">
    <source>
        <dbReference type="ARBA" id="ARBA00023054"/>
    </source>
</evidence>
<dbReference type="SMART" id="SM00184">
    <property type="entry name" value="RING"/>
    <property type="match status" value="1"/>
</dbReference>
<dbReference type="PROSITE" id="PS50089">
    <property type="entry name" value="ZF_RING_2"/>
    <property type="match status" value="1"/>
</dbReference>
<evidence type="ECO:0000313" key="23">
    <source>
        <dbReference type="Proteomes" id="UP000752171"/>
    </source>
</evidence>
<dbReference type="EC" id="2.3.2.27" evidence="5"/>
<dbReference type="InterPro" id="IPR013083">
    <property type="entry name" value="Znf_RING/FYVE/PHD"/>
</dbReference>
<keyword evidence="7" id="KW-0597">Phosphoprotein</keyword>
<evidence type="ECO:0000256" key="17">
    <source>
        <dbReference type="PROSITE-ProRule" id="PRU00175"/>
    </source>
</evidence>
<dbReference type="Pfam" id="PF25600">
    <property type="entry name" value="TRIM_CC"/>
    <property type="match status" value="1"/>
</dbReference>
<dbReference type="Gene3D" id="4.10.830.40">
    <property type="match status" value="1"/>
</dbReference>
<dbReference type="InterPro" id="IPR003879">
    <property type="entry name" value="Butyrophylin_SPRY"/>
</dbReference>
<dbReference type="PROSITE" id="PS00518">
    <property type="entry name" value="ZF_RING_1"/>
    <property type="match status" value="1"/>
</dbReference>
<evidence type="ECO:0000256" key="13">
    <source>
        <dbReference type="ARBA" id="ARBA00022833"/>
    </source>
</evidence>
<evidence type="ECO:0000256" key="16">
    <source>
        <dbReference type="ARBA" id="ARBA00023242"/>
    </source>
</evidence>
<accession>A0A8T2M640</accession>
<comment type="pathway">
    <text evidence="4">Protein modification; protein ubiquitination.</text>
</comment>
<evidence type="ECO:0000259" key="21">
    <source>
        <dbReference type="PROSITE" id="PS50188"/>
    </source>
</evidence>
<dbReference type="OrthoDB" id="6270329at2759"/>
<dbReference type="InterPro" id="IPR027370">
    <property type="entry name" value="Znf-RING_euk"/>
</dbReference>
<dbReference type="SMART" id="SM00589">
    <property type="entry name" value="PRY"/>
    <property type="match status" value="1"/>
</dbReference>
<evidence type="ECO:0000256" key="6">
    <source>
        <dbReference type="ARBA" id="ARBA00022490"/>
    </source>
</evidence>
<dbReference type="InterPro" id="IPR043136">
    <property type="entry name" value="B30.2/SPRY_sf"/>
</dbReference>
<dbReference type="GO" id="GO:0016874">
    <property type="term" value="F:ligase activity"/>
    <property type="evidence" value="ECO:0007669"/>
    <property type="project" value="UniProtKB-KW"/>
</dbReference>
<dbReference type="PROSITE" id="PS50188">
    <property type="entry name" value="B302_SPRY"/>
    <property type="match status" value="1"/>
</dbReference>
<evidence type="ECO:0000256" key="7">
    <source>
        <dbReference type="ARBA" id="ARBA00022553"/>
    </source>
</evidence>
<dbReference type="Proteomes" id="UP000752171">
    <property type="component" value="Unassembled WGS sequence"/>
</dbReference>
<evidence type="ECO:0000256" key="12">
    <source>
        <dbReference type="ARBA" id="ARBA00022786"/>
    </source>
</evidence>